<dbReference type="KEGG" id="vg:16194968"/>
<organism evidence="4 5">
    <name type="scientific">Vibrio phage JA-1</name>
    <dbReference type="NCBI Taxonomy" id="1283071"/>
    <lineage>
        <taxon>Viruses</taxon>
        <taxon>Duplodnaviria</taxon>
        <taxon>Heunggongvirae</taxon>
        <taxon>Uroviricota</taxon>
        <taxon>Caudoviricetes</taxon>
        <taxon>Schitoviridae</taxon>
        <taxon>Pacinivirus</taxon>
        <taxon>Pacinivirus VCO139</taxon>
    </lineage>
</organism>
<dbReference type="EMBL" id="KC438282">
    <property type="protein sequence ID" value="AGI61817.1"/>
    <property type="molecule type" value="Genomic_DNA"/>
</dbReference>
<evidence type="ECO:0000313" key="4">
    <source>
        <dbReference type="EMBL" id="AGI61817.1"/>
    </source>
</evidence>
<proteinExistence type="predicted"/>
<gene>
    <name evidence="4" type="ORF">JA1_0065</name>
</gene>
<reference evidence="4 5" key="1">
    <citation type="journal article" date="2013" name="Virol. J.">
        <title>Whole genome sequencing and comparative genomic analyses of two Vibrio cholerae O139 Bengal-specific Podoviruses to other N4-like phages reveal extensive genetic diversity.</title>
        <authorList>
            <person name="Fouts D.E."/>
            <person name="Klumpp J."/>
            <person name="Bishop-Lilly K.A."/>
            <person name="Rajavel M."/>
            <person name="Willner K.M."/>
            <person name="Butani A."/>
            <person name="Henry M."/>
            <person name="Biswas B."/>
            <person name="Li M."/>
            <person name="Albert M.J."/>
            <person name="Loessner M.J."/>
            <person name="Calendar R."/>
            <person name="Sozhamannan S."/>
        </authorList>
    </citation>
    <scope>NUCLEOTIDE SEQUENCE [LARGE SCALE GENOMIC DNA]</scope>
</reference>
<dbReference type="Proteomes" id="UP000014320">
    <property type="component" value="Segment"/>
</dbReference>
<evidence type="ECO:0000313" key="5">
    <source>
        <dbReference type="Proteomes" id="UP000014320"/>
    </source>
</evidence>
<dbReference type="Pfam" id="PF13884">
    <property type="entry name" value="Peptidase_S74"/>
    <property type="match status" value="1"/>
</dbReference>
<name>R9R4H3_9CAUD</name>
<accession>R9R4H3</accession>
<evidence type="ECO:0000256" key="1">
    <source>
        <dbReference type="ARBA" id="ARBA00004328"/>
    </source>
</evidence>
<sequence>MKKVTSSRAYDCLVQKYIGSAYDKVKDVSDNLEKVSSVADNLTQVNLLIPELDNIKACAENIDEIKNAPIAAENANNSAILANDVLEQIKDIVSDLEAVPLGNGSWQAGQTFTAYNQFMVYNGIAYKPLTTTTLPYEPTGATPDLAFVGPFDANDHSKLNNRDEAGAHPASAIDGAMWHVGTVKDLQGLVGVGGIQVSVASYHDLDYLSGGGTFVWGTGRHNGGTFIDPNRPFPTDWNDQGQLKTWFAESSSDVGGWSRTYENDINVSYFGYLKDSNNNETFKAVANHVELSKERVSGYEKDTTFVVSTSQISTIQKAANLFPRYLDFKFSIEIEPGDYSAEDVKVPSTSRATNQNLHEPCSATIKSATGNPDDVLVGSIFFVNAGGSNTQDITIDHTTPLYSGESGGLAYWFCSGEVSCSNIKYSAGFVGAGILAYGSKVEARTIDVTNLDVLVRAKRGAEVHIRFCTGDFTGDRVIVSYEGSGVVSGNHTFTKSSGVWADVDGTSTVINRDTGEYSYSVYSQIPLLRDNNLLLKRTTNFGSTETLLDGVKPLNTDSVFTQLGDYCFVSGSNGKNLTLDRNNYQSADNHRRYKSDGTASGLSLSADGNIYFHFYAAGTEDDVVTRASAKSIFMNAGGLRNDSDNVPWINGSSSGKFVLTPSGTFGASSDSNAIQLLNRTGTDGAVTSFYKNGSAVGGISVSSNATAYNTSSDYRLKTNIRECDNALSIVKNLNPVTFDWIRDGSTTTGFLAHELAEQIPEAVTGTKDELNQDGEPVYQAVDHSKIVPYLTKVIQDLMDRVEQLERIK</sequence>
<keyword evidence="2" id="KW-0946">Virion</keyword>
<dbReference type="InterPro" id="IPR030392">
    <property type="entry name" value="S74_ICA"/>
</dbReference>
<dbReference type="RefSeq" id="YP_008126828.1">
    <property type="nucleotide sequence ID" value="NC_021540.1"/>
</dbReference>
<comment type="subcellular location">
    <subcellularLocation>
        <location evidence="1">Virion</location>
    </subcellularLocation>
</comment>
<dbReference type="GeneID" id="16194968"/>
<dbReference type="OrthoDB" id="22500at10239"/>
<feature type="domain" description="Peptidase S74" evidence="3">
    <location>
        <begin position="712"/>
        <end position="808"/>
    </location>
</feature>
<dbReference type="PROSITE" id="PS51688">
    <property type="entry name" value="ICA"/>
    <property type="match status" value="1"/>
</dbReference>
<evidence type="ECO:0000256" key="2">
    <source>
        <dbReference type="ARBA" id="ARBA00022732"/>
    </source>
</evidence>
<keyword evidence="2" id="KW-1227">Viral tail protein</keyword>
<protein>
    <submittedName>
        <fullName evidence="4">Putative phage minor structural protein</fullName>
    </submittedName>
</protein>
<evidence type="ECO:0000259" key="3">
    <source>
        <dbReference type="PROSITE" id="PS51688"/>
    </source>
</evidence>
<dbReference type="GO" id="GO:0098015">
    <property type="term" value="C:virus tail"/>
    <property type="evidence" value="ECO:0007669"/>
    <property type="project" value="UniProtKB-KW"/>
</dbReference>